<dbReference type="PROSITE" id="PS00847">
    <property type="entry name" value="MCM_1"/>
    <property type="match status" value="1"/>
</dbReference>
<dbReference type="PRINTS" id="PR01657">
    <property type="entry name" value="MCMFAMILY"/>
</dbReference>
<proteinExistence type="inferred from homology"/>
<evidence type="ECO:0000256" key="14">
    <source>
        <dbReference type="ARBA" id="ARBA00042301"/>
    </source>
</evidence>
<dbReference type="GO" id="GO:0017116">
    <property type="term" value="F:single-stranded DNA helicase activity"/>
    <property type="evidence" value="ECO:0007669"/>
    <property type="project" value="TreeGrafter"/>
</dbReference>
<evidence type="ECO:0000256" key="13">
    <source>
        <dbReference type="ARBA" id="ARBA00041085"/>
    </source>
</evidence>
<evidence type="ECO:0000256" key="6">
    <source>
        <dbReference type="ARBA" id="ARBA00022763"/>
    </source>
</evidence>
<dbReference type="InterPro" id="IPR003593">
    <property type="entry name" value="AAA+_ATPase"/>
</dbReference>
<reference evidence="18" key="1">
    <citation type="submission" date="2020-06" db="EMBL/GenBank/DDBJ databases">
        <title>Draft genome of Bugula neritina, a colonial animal packing powerful symbionts and potential medicines.</title>
        <authorList>
            <person name="Rayko M."/>
        </authorList>
    </citation>
    <scope>NUCLEOTIDE SEQUENCE [LARGE SCALE GENOMIC DNA]</scope>
    <source>
        <strain evidence="18">Kwan_BN1</strain>
    </source>
</reference>
<keyword evidence="12" id="KW-0539">Nucleus</keyword>
<protein>
    <recommendedName>
        <fullName evidence="13">DNA helicase MCM9</fullName>
        <ecNumber evidence="3">3.6.4.12</ecNumber>
    </recommendedName>
    <alternativeName>
        <fullName evidence="14">Minichromosome maintenance 9</fullName>
    </alternativeName>
</protein>
<dbReference type="Gene3D" id="2.40.50.140">
    <property type="entry name" value="Nucleic acid-binding proteins"/>
    <property type="match status" value="1"/>
</dbReference>
<evidence type="ECO:0000256" key="3">
    <source>
        <dbReference type="ARBA" id="ARBA00012551"/>
    </source>
</evidence>
<dbReference type="GO" id="GO:0005524">
    <property type="term" value="F:ATP binding"/>
    <property type="evidence" value="ECO:0007669"/>
    <property type="project" value="UniProtKB-KW"/>
</dbReference>
<dbReference type="PANTHER" id="PTHR11630">
    <property type="entry name" value="DNA REPLICATION LICENSING FACTOR MCM FAMILY MEMBER"/>
    <property type="match status" value="1"/>
</dbReference>
<dbReference type="Pfam" id="PF17855">
    <property type="entry name" value="MCM_lid"/>
    <property type="match status" value="1"/>
</dbReference>
<dbReference type="InterPro" id="IPR033762">
    <property type="entry name" value="MCM_OB"/>
</dbReference>
<dbReference type="PROSITE" id="PS50051">
    <property type="entry name" value="MCM_2"/>
    <property type="match status" value="1"/>
</dbReference>
<keyword evidence="11" id="KW-0234">DNA repair</keyword>
<keyword evidence="9 16" id="KW-0067">ATP-binding</keyword>
<name>A0A7J7K3Y1_BUGNE</name>
<comment type="catalytic activity">
    <reaction evidence="15">
        <text>ATP + H2O = ADP + phosphate + H(+)</text>
        <dbReference type="Rhea" id="RHEA:13065"/>
        <dbReference type="ChEBI" id="CHEBI:15377"/>
        <dbReference type="ChEBI" id="CHEBI:15378"/>
        <dbReference type="ChEBI" id="CHEBI:30616"/>
        <dbReference type="ChEBI" id="CHEBI:43474"/>
        <dbReference type="ChEBI" id="CHEBI:456216"/>
        <dbReference type="EC" id="3.6.4.12"/>
    </reaction>
</comment>
<dbReference type="GO" id="GO:0000724">
    <property type="term" value="P:double-strand break repair via homologous recombination"/>
    <property type="evidence" value="ECO:0007669"/>
    <property type="project" value="TreeGrafter"/>
</dbReference>
<dbReference type="Proteomes" id="UP000593567">
    <property type="component" value="Unassembled WGS sequence"/>
</dbReference>
<dbReference type="InterPro" id="IPR012340">
    <property type="entry name" value="NA-bd_OB-fold"/>
</dbReference>
<evidence type="ECO:0000256" key="11">
    <source>
        <dbReference type="ARBA" id="ARBA00023204"/>
    </source>
</evidence>
<dbReference type="PANTHER" id="PTHR11630:SF48">
    <property type="entry name" value="DNA HELICASE MCM9"/>
    <property type="match status" value="1"/>
</dbReference>
<dbReference type="GO" id="GO:0006260">
    <property type="term" value="P:DNA replication"/>
    <property type="evidence" value="ECO:0007669"/>
    <property type="project" value="UniProtKB-KW"/>
</dbReference>
<evidence type="ECO:0000313" key="18">
    <source>
        <dbReference type="EMBL" id="KAF6032927.1"/>
    </source>
</evidence>
<evidence type="ECO:0000313" key="19">
    <source>
        <dbReference type="Proteomes" id="UP000593567"/>
    </source>
</evidence>
<dbReference type="GO" id="GO:0005634">
    <property type="term" value="C:nucleus"/>
    <property type="evidence" value="ECO:0007669"/>
    <property type="project" value="UniProtKB-SubCell"/>
</dbReference>
<evidence type="ECO:0000256" key="1">
    <source>
        <dbReference type="ARBA" id="ARBA00004123"/>
    </source>
</evidence>
<dbReference type="EC" id="3.6.4.12" evidence="3"/>
<dbReference type="InterPro" id="IPR001208">
    <property type="entry name" value="MCM_dom"/>
</dbReference>
<evidence type="ECO:0000256" key="7">
    <source>
        <dbReference type="ARBA" id="ARBA00022801"/>
    </source>
</evidence>
<dbReference type="EMBL" id="VXIV02001465">
    <property type="protein sequence ID" value="KAF6032927.1"/>
    <property type="molecule type" value="Genomic_DNA"/>
</dbReference>
<dbReference type="SUPFAM" id="SSF52540">
    <property type="entry name" value="P-loop containing nucleoside triphosphate hydrolases"/>
    <property type="match status" value="1"/>
</dbReference>
<dbReference type="OrthoDB" id="271325at2759"/>
<evidence type="ECO:0000256" key="9">
    <source>
        <dbReference type="ARBA" id="ARBA00022840"/>
    </source>
</evidence>
<keyword evidence="19" id="KW-1185">Reference proteome</keyword>
<keyword evidence="7" id="KW-0378">Hydrolase</keyword>
<dbReference type="InterPro" id="IPR018525">
    <property type="entry name" value="MCM_CS"/>
</dbReference>
<dbReference type="GO" id="GO:0042555">
    <property type="term" value="C:MCM complex"/>
    <property type="evidence" value="ECO:0007669"/>
    <property type="project" value="TreeGrafter"/>
</dbReference>
<evidence type="ECO:0000256" key="8">
    <source>
        <dbReference type="ARBA" id="ARBA00022806"/>
    </source>
</evidence>
<keyword evidence="5 16" id="KW-0547">Nucleotide-binding</keyword>
<keyword evidence="4" id="KW-0235">DNA replication</keyword>
<dbReference type="InterPro" id="IPR041562">
    <property type="entry name" value="MCM_lid"/>
</dbReference>
<dbReference type="AlphaFoldDB" id="A0A7J7K3Y1"/>
<evidence type="ECO:0000256" key="4">
    <source>
        <dbReference type="ARBA" id="ARBA00022705"/>
    </source>
</evidence>
<evidence type="ECO:0000256" key="15">
    <source>
        <dbReference type="ARBA" id="ARBA00047995"/>
    </source>
</evidence>
<evidence type="ECO:0000256" key="5">
    <source>
        <dbReference type="ARBA" id="ARBA00022741"/>
    </source>
</evidence>
<accession>A0A7J7K3Y1</accession>
<evidence type="ECO:0000256" key="12">
    <source>
        <dbReference type="ARBA" id="ARBA00023242"/>
    </source>
</evidence>
<dbReference type="InterPro" id="IPR027417">
    <property type="entry name" value="P-loop_NTPase"/>
</dbReference>
<dbReference type="GO" id="GO:0003697">
    <property type="term" value="F:single-stranded DNA binding"/>
    <property type="evidence" value="ECO:0007669"/>
    <property type="project" value="TreeGrafter"/>
</dbReference>
<dbReference type="Pfam" id="PF17207">
    <property type="entry name" value="MCM_OB"/>
    <property type="match status" value="1"/>
</dbReference>
<dbReference type="FunFam" id="3.40.50.300:FF:000671">
    <property type="entry name" value="DNA helicase MCM9 isoform X1"/>
    <property type="match status" value="1"/>
</dbReference>
<dbReference type="SUPFAM" id="SSF50249">
    <property type="entry name" value="Nucleic acid-binding proteins"/>
    <property type="match status" value="1"/>
</dbReference>
<evidence type="ECO:0000256" key="2">
    <source>
        <dbReference type="ARBA" id="ARBA00008010"/>
    </source>
</evidence>
<dbReference type="GO" id="GO:0016787">
    <property type="term" value="F:hydrolase activity"/>
    <property type="evidence" value="ECO:0007669"/>
    <property type="project" value="UniProtKB-KW"/>
</dbReference>
<evidence type="ECO:0000256" key="10">
    <source>
        <dbReference type="ARBA" id="ARBA00023125"/>
    </source>
</evidence>
<dbReference type="InterPro" id="IPR031327">
    <property type="entry name" value="MCM"/>
</dbReference>
<comment type="subcellular location">
    <subcellularLocation>
        <location evidence="1">Nucleus</location>
    </subcellularLocation>
</comment>
<organism evidence="18 19">
    <name type="scientific">Bugula neritina</name>
    <name type="common">Brown bryozoan</name>
    <name type="synonym">Sertularia neritina</name>
    <dbReference type="NCBI Taxonomy" id="10212"/>
    <lineage>
        <taxon>Eukaryota</taxon>
        <taxon>Metazoa</taxon>
        <taxon>Spiralia</taxon>
        <taxon>Lophotrochozoa</taxon>
        <taxon>Bryozoa</taxon>
        <taxon>Gymnolaemata</taxon>
        <taxon>Cheilostomatida</taxon>
        <taxon>Flustrina</taxon>
        <taxon>Buguloidea</taxon>
        <taxon>Bugulidae</taxon>
        <taxon>Bugula</taxon>
    </lineage>
</organism>
<gene>
    <name evidence="18" type="ORF">EB796_008723</name>
</gene>
<dbReference type="Gene3D" id="3.40.50.300">
    <property type="entry name" value="P-loop containing nucleotide triphosphate hydrolases"/>
    <property type="match status" value="1"/>
</dbReference>
<evidence type="ECO:0000256" key="16">
    <source>
        <dbReference type="RuleBase" id="RU004070"/>
    </source>
</evidence>
<dbReference type="Pfam" id="PF26066">
    <property type="entry name" value="MCM9_N"/>
    <property type="match status" value="1"/>
</dbReference>
<dbReference type="InterPro" id="IPR058768">
    <property type="entry name" value="MCM9_N"/>
</dbReference>
<dbReference type="SMART" id="SM00350">
    <property type="entry name" value="MCM"/>
    <property type="match status" value="1"/>
</dbReference>
<keyword evidence="10 16" id="KW-0238">DNA-binding</keyword>
<sequence>METDDNFSSIFANYVVLLEREQVLSMIREDDETEHFSVSINCADLYDHNMNLVEALLVDPYRILSIMDLALLTAQQNILQEFTVSQRQYMSVKANCHVRIMGLMNCPELVRYHLPSSADVGKFLSITGTIIRSSVLKVLEYEREFICSKCKKVFDVQADFNQFYTLSKPSKCVTEGCKSTLFTATNFADGQPRKCRNYQEIKMQEQIHMLPVGSIPRSMWVVLEDDIVDSCKPGDDVIITGTVEQRWKSLGLQDRCDIELVVRANSIQVINEQSSKRLVTDELLKEIKEFWEEHSSRPLTGRNKILMSVCPQVYGLYAVKLAVTLAMIGGLQRVDDSGTQVRGEIHLLLVGDPGTGKSQFLKYAAKVIPRSVFTTGIGSTSAGLTVTAMRDSGEWQLEAGALVLADGGVCCIDEFSCIKEQDKTSIHEAMEQQTISVAKAGMVCKLNTRCAILAATNPKGKYDTSQDITVNIALASPLLSRFDIVLVLLDNQNDTWDRIVSDYILLGKHPLDGGLPKDLWTLQKIQAYISHVKSLKPKLSLQASSVLQAYYKAQRNADTRNAARTTMRLLQSLIRLAQAHARLMYREVILVEDAINAIIIVESSMQGAALLGSINALHTAFPKDAEEEYATQMDIILQTLKLDKLREEELAKLAQAKSKGGPALSQATEELTKIKDPSEKKLSTYCIANDIDDDAISQKKTQHSQQVQSHRLKHGSEMYHQGPTAKAQRVNETDLGAKGSSSIKSSHDLTLSFKPKEMFSSTQYDKNDEKDLNGKTQTELNKSAKLSKVSQVIGLSNLSEITDQDFELD</sequence>
<comment type="caution">
    <text evidence="18">The sequence shown here is derived from an EMBL/GenBank/DDBJ whole genome shotgun (WGS) entry which is preliminary data.</text>
</comment>
<keyword evidence="6" id="KW-0227">DNA damage</keyword>
<evidence type="ECO:0000259" key="17">
    <source>
        <dbReference type="PROSITE" id="PS50051"/>
    </source>
</evidence>
<dbReference type="Pfam" id="PF00493">
    <property type="entry name" value="MCM"/>
    <property type="match status" value="1"/>
</dbReference>
<dbReference type="SMART" id="SM00382">
    <property type="entry name" value="AAA"/>
    <property type="match status" value="1"/>
</dbReference>
<comment type="similarity">
    <text evidence="2 16">Belongs to the MCM family.</text>
</comment>
<feature type="domain" description="MCM C-terminal AAA(+) ATPase" evidence="17">
    <location>
        <begin position="301"/>
        <end position="504"/>
    </location>
</feature>
<keyword evidence="8" id="KW-0347">Helicase</keyword>